<dbReference type="FunFam" id="3.30.470.20:FF:000006">
    <property type="entry name" value="Phosphoribosylaminoimidazole-succinocarboxamide synthase"/>
    <property type="match status" value="1"/>
</dbReference>
<evidence type="ECO:0000256" key="1">
    <source>
        <dbReference type="ARBA" id="ARBA00004672"/>
    </source>
</evidence>
<dbReference type="PANTHER" id="PTHR43599">
    <property type="entry name" value="MULTIFUNCTIONAL PROTEIN ADE2"/>
    <property type="match status" value="1"/>
</dbReference>
<keyword evidence="7 11" id="KW-0658">Purine biosynthesis</keyword>
<dbReference type="RefSeq" id="WP_126411009.1">
    <property type="nucleotide sequence ID" value="NZ_RXNT01000030.1"/>
</dbReference>
<dbReference type="InterPro" id="IPR033934">
    <property type="entry name" value="SAICAR_synt_PurC"/>
</dbReference>
<dbReference type="GO" id="GO:0006189">
    <property type="term" value="P:'de novo' IMP biosynthetic process"/>
    <property type="evidence" value="ECO:0007669"/>
    <property type="project" value="UniProtKB-UniRule"/>
</dbReference>
<dbReference type="UniPathway" id="UPA00074">
    <property type="reaction ID" value="UER00131"/>
</dbReference>
<evidence type="ECO:0000313" key="14">
    <source>
        <dbReference type="Proteomes" id="UP000271374"/>
    </source>
</evidence>
<sequence>MEKQALLYEGKAKRVYQTNDDQLVWLEYKDSATAFNGEKKEQITGKGRLNNEITSLIFSKLKEAGMASHFVEKLSETEQLVKKVQIIPLETVVRNFAAGSFSKRLGIEEGRPLSKPIVEFYYKDDELGDPLLTEDHIEELKLATKEEVAILKEKALEVDALLTKLFQDIDIRLIDFKLEFGKDAEGQIVLADEISPDTCRLWDQQTNEKLDKDVFRRDLGNLTDAYETILTRLGGTTACSK</sequence>
<feature type="domain" description="SAICAR synthetase/ADE2 N-terminal" evidence="12">
    <location>
        <begin position="6"/>
        <end position="232"/>
    </location>
</feature>
<dbReference type="NCBIfam" id="TIGR00081">
    <property type="entry name" value="purC"/>
    <property type="match status" value="1"/>
</dbReference>
<comment type="catalytic activity">
    <reaction evidence="10 11">
        <text>5-amino-1-(5-phospho-D-ribosyl)imidazole-4-carboxylate + L-aspartate + ATP = (2S)-2-[5-amino-1-(5-phospho-beta-D-ribosyl)imidazole-4-carboxamido]succinate + ADP + phosphate + 2 H(+)</text>
        <dbReference type="Rhea" id="RHEA:22628"/>
        <dbReference type="ChEBI" id="CHEBI:15378"/>
        <dbReference type="ChEBI" id="CHEBI:29991"/>
        <dbReference type="ChEBI" id="CHEBI:30616"/>
        <dbReference type="ChEBI" id="CHEBI:43474"/>
        <dbReference type="ChEBI" id="CHEBI:58443"/>
        <dbReference type="ChEBI" id="CHEBI:77657"/>
        <dbReference type="ChEBI" id="CHEBI:456216"/>
        <dbReference type="EC" id="6.3.2.6"/>
    </reaction>
</comment>
<dbReference type="Gene3D" id="3.30.470.20">
    <property type="entry name" value="ATP-grasp fold, B domain"/>
    <property type="match status" value="1"/>
</dbReference>
<proteinExistence type="inferred from homology"/>
<dbReference type="GO" id="GO:0005524">
    <property type="term" value="F:ATP binding"/>
    <property type="evidence" value="ECO:0007669"/>
    <property type="project" value="UniProtKB-KW"/>
</dbReference>
<gene>
    <name evidence="11" type="primary">purC</name>
    <name evidence="13" type="ORF">EKG37_22490</name>
</gene>
<reference evidence="13 14" key="1">
    <citation type="submission" date="2018-12" db="EMBL/GenBank/DDBJ databases">
        <title>Bacillus yapensis draft genome sequence.</title>
        <authorList>
            <person name="Yu L."/>
            <person name="Xu X."/>
            <person name="Tang X."/>
        </authorList>
    </citation>
    <scope>NUCLEOTIDE SEQUENCE [LARGE SCALE GENOMIC DNA]</scope>
    <source>
        <strain evidence="13 14">XXST-01</strain>
    </source>
</reference>
<dbReference type="InterPro" id="IPR018236">
    <property type="entry name" value="SAICAR_synthetase_CS"/>
</dbReference>
<dbReference type="SUPFAM" id="SSF56104">
    <property type="entry name" value="SAICAR synthase-like"/>
    <property type="match status" value="1"/>
</dbReference>
<evidence type="ECO:0000313" key="13">
    <source>
        <dbReference type="EMBL" id="RTR25762.1"/>
    </source>
</evidence>
<keyword evidence="14" id="KW-1185">Reference proteome</keyword>
<organism evidence="13 14">
    <name type="scientific">Bacillus yapensis</name>
    <dbReference type="NCBI Taxonomy" id="2492960"/>
    <lineage>
        <taxon>Bacteria</taxon>
        <taxon>Bacillati</taxon>
        <taxon>Bacillota</taxon>
        <taxon>Bacilli</taxon>
        <taxon>Bacillales</taxon>
        <taxon>Bacillaceae</taxon>
        <taxon>Bacillus</taxon>
    </lineage>
</organism>
<evidence type="ECO:0000256" key="7">
    <source>
        <dbReference type="ARBA" id="ARBA00022755"/>
    </source>
</evidence>
<dbReference type="GO" id="GO:0004639">
    <property type="term" value="F:phosphoribosylaminoimidazolesuccinocarboxamide synthase activity"/>
    <property type="evidence" value="ECO:0007669"/>
    <property type="project" value="UniProtKB-UniRule"/>
</dbReference>
<dbReference type="AlphaFoldDB" id="A0A3S0K9N9"/>
<evidence type="ECO:0000259" key="12">
    <source>
        <dbReference type="Pfam" id="PF01259"/>
    </source>
</evidence>
<keyword evidence="5 11" id="KW-0436">Ligase</keyword>
<evidence type="ECO:0000256" key="10">
    <source>
        <dbReference type="ARBA" id="ARBA00048475"/>
    </source>
</evidence>
<evidence type="ECO:0000256" key="6">
    <source>
        <dbReference type="ARBA" id="ARBA00022741"/>
    </source>
</evidence>
<evidence type="ECO:0000256" key="8">
    <source>
        <dbReference type="ARBA" id="ARBA00022840"/>
    </source>
</evidence>
<dbReference type="Proteomes" id="UP000271374">
    <property type="component" value="Unassembled WGS sequence"/>
</dbReference>
<dbReference type="PANTHER" id="PTHR43599:SF3">
    <property type="entry name" value="SI:DKEY-6E2.2"/>
    <property type="match status" value="1"/>
</dbReference>
<comment type="pathway">
    <text evidence="1 11">Purine metabolism; IMP biosynthesis via de novo pathway; 5-amino-1-(5-phospho-D-ribosyl)imidazole-4-carboxamide from 5-amino-1-(5-phospho-D-ribosyl)imidazole-4-carboxylate: step 1/2.</text>
</comment>
<dbReference type="GO" id="GO:0009236">
    <property type="term" value="P:cobalamin biosynthetic process"/>
    <property type="evidence" value="ECO:0007669"/>
    <property type="project" value="InterPro"/>
</dbReference>
<dbReference type="EC" id="6.3.2.6" evidence="3 11"/>
<dbReference type="Gene3D" id="3.30.200.20">
    <property type="entry name" value="Phosphorylase Kinase, domain 1"/>
    <property type="match status" value="1"/>
</dbReference>
<keyword evidence="8 11" id="KW-0067">ATP-binding</keyword>
<dbReference type="PROSITE" id="PS01057">
    <property type="entry name" value="SAICAR_SYNTHETASE_1"/>
    <property type="match status" value="1"/>
</dbReference>
<accession>A0A3S0K9N9</accession>
<evidence type="ECO:0000256" key="11">
    <source>
        <dbReference type="HAMAP-Rule" id="MF_00137"/>
    </source>
</evidence>
<comment type="caution">
    <text evidence="13">The sequence shown here is derived from an EMBL/GenBank/DDBJ whole genome shotgun (WGS) entry which is preliminary data.</text>
</comment>
<evidence type="ECO:0000256" key="4">
    <source>
        <dbReference type="ARBA" id="ARBA00016460"/>
    </source>
</evidence>
<dbReference type="InterPro" id="IPR001636">
    <property type="entry name" value="SAICAR_synth"/>
</dbReference>
<dbReference type="InterPro" id="IPR050089">
    <property type="entry name" value="SAICAR_synthetase"/>
</dbReference>
<name>A0A3S0K9N9_9BACI</name>
<dbReference type="OrthoDB" id="9801549at2"/>
<comment type="similarity">
    <text evidence="2 11">Belongs to the SAICAR synthetase family.</text>
</comment>
<dbReference type="HAMAP" id="MF_00137">
    <property type="entry name" value="SAICAR_synth"/>
    <property type="match status" value="1"/>
</dbReference>
<dbReference type="CDD" id="cd01415">
    <property type="entry name" value="SAICAR_synt_PurC"/>
    <property type="match status" value="1"/>
</dbReference>
<dbReference type="EMBL" id="RXNT01000030">
    <property type="protein sequence ID" value="RTR25762.1"/>
    <property type="molecule type" value="Genomic_DNA"/>
</dbReference>
<protein>
    <recommendedName>
        <fullName evidence="4 11">Phosphoribosylaminoimidazole-succinocarboxamide synthase</fullName>
        <ecNumber evidence="3 11">6.3.2.6</ecNumber>
    </recommendedName>
    <alternativeName>
        <fullName evidence="9 11">SAICAR synthetase</fullName>
    </alternativeName>
</protein>
<dbReference type="Pfam" id="PF01259">
    <property type="entry name" value="SAICAR_synt"/>
    <property type="match status" value="1"/>
</dbReference>
<evidence type="ECO:0000256" key="3">
    <source>
        <dbReference type="ARBA" id="ARBA00012217"/>
    </source>
</evidence>
<dbReference type="InterPro" id="IPR028923">
    <property type="entry name" value="SAICAR_synt/ADE2_N"/>
</dbReference>
<dbReference type="PROSITE" id="PS01058">
    <property type="entry name" value="SAICAR_SYNTHETASE_2"/>
    <property type="match status" value="1"/>
</dbReference>
<dbReference type="FunFam" id="3.30.200.20:FF:000189">
    <property type="entry name" value="Phosphoribosylaminoimidazole-succinocarboxamide synthase"/>
    <property type="match status" value="1"/>
</dbReference>
<keyword evidence="6 11" id="KW-0547">Nucleotide-binding</keyword>
<evidence type="ECO:0000256" key="2">
    <source>
        <dbReference type="ARBA" id="ARBA00010190"/>
    </source>
</evidence>
<evidence type="ECO:0000256" key="5">
    <source>
        <dbReference type="ARBA" id="ARBA00022598"/>
    </source>
</evidence>
<evidence type="ECO:0000256" key="9">
    <source>
        <dbReference type="ARBA" id="ARBA00030409"/>
    </source>
</evidence>